<dbReference type="AlphaFoldDB" id="A0AAW7SVW9"/>
<name>A0AAW7SVW9_BURVI</name>
<evidence type="ECO:0000313" key="2">
    <source>
        <dbReference type="EMBL" id="MDN7795131.1"/>
    </source>
</evidence>
<protein>
    <submittedName>
        <fullName evidence="2">DUF2957 domain-containing protein</fullName>
    </submittedName>
</protein>
<accession>A0AAW7SVW9</accession>
<reference evidence="2" key="1">
    <citation type="submission" date="2023-07" db="EMBL/GenBank/DDBJ databases">
        <title>A collection of bacterial strains from the Burkholderia cepacia Research Laboratory and Repository.</title>
        <authorList>
            <person name="Lipuma J."/>
            <person name="Spilker T."/>
            <person name="Caverly L."/>
        </authorList>
    </citation>
    <scope>NUCLEOTIDE SEQUENCE</scope>
    <source>
        <strain evidence="2">AU44268</strain>
    </source>
</reference>
<comment type="caution">
    <text evidence="2">The sequence shown here is derived from an EMBL/GenBank/DDBJ whole genome shotgun (WGS) entry which is preliminary data.</text>
</comment>
<dbReference type="EMBL" id="JAUJRV010000005">
    <property type="protein sequence ID" value="MDN7795131.1"/>
    <property type="molecule type" value="Genomic_DNA"/>
</dbReference>
<evidence type="ECO:0000313" key="3">
    <source>
        <dbReference type="Proteomes" id="UP001171620"/>
    </source>
</evidence>
<feature type="chain" id="PRO_5043992602" evidence="1">
    <location>
        <begin position="21"/>
        <end position="424"/>
    </location>
</feature>
<dbReference type="InterPro" id="IPR021340">
    <property type="entry name" value="DUF2957"/>
</dbReference>
<evidence type="ECO:0000256" key="1">
    <source>
        <dbReference type="SAM" id="SignalP"/>
    </source>
</evidence>
<dbReference type="PROSITE" id="PS51257">
    <property type="entry name" value="PROKAR_LIPOPROTEIN"/>
    <property type="match status" value="1"/>
</dbReference>
<keyword evidence="1" id="KW-0732">Signal</keyword>
<feature type="signal peptide" evidence="1">
    <location>
        <begin position="1"/>
        <end position="20"/>
    </location>
</feature>
<dbReference type="Proteomes" id="UP001171620">
    <property type="component" value="Unassembled WGS sequence"/>
</dbReference>
<sequence>MKWMLTLVLTLGASFLAACSGGRDSHGDTAVVQAQKICPSSVDYSTVWTGASGSGEVVKVQLDTTKMTWRITYVESVVPATAGTAEPSRAGDSQTGTLTQETQLPTQSLNNCTFRLDGASLDPTMPARVFIGQGVIGGTIPGKEVQYPGLLGIGVIPDTTFRFFPFVAFSALNTDLTTFASGMTYRQLGFALRLTAPSGQANFQSAPIDATFRFNDDGSYVKCDTTGQFAGKCRQAGMNFVQSLDGSGAFESDSYQSQLPATAAAAPQGKAFMVVGKVRGEDVAVLVRKGAVGATLPNIVVDDEVGFSVLAPQSTIGPQAVDGEYVAFDTTIPQGGNNDQFNFRALLAKGTQATLLDPFNPSDPATATGLNIDYTQQTPGVLTVSNIDSSKAPTAASLIVHGGVFGYIDHSNPTPYFVGGVIAQ</sequence>
<dbReference type="RefSeq" id="WP_198108726.1">
    <property type="nucleotide sequence ID" value="NZ_JAEDWX010000012.1"/>
</dbReference>
<organism evidence="2 3">
    <name type="scientific">Burkholderia vietnamiensis</name>
    <dbReference type="NCBI Taxonomy" id="60552"/>
    <lineage>
        <taxon>Bacteria</taxon>
        <taxon>Pseudomonadati</taxon>
        <taxon>Pseudomonadota</taxon>
        <taxon>Betaproteobacteria</taxon>
        <taxon>Burkholderiales</taxon>
        <taxon>Burkholderiaceae</taxon>
        <taxon>Burkholderia</taxon>
        <taxon>Burkholderia cepacia complex</taxon>
    </lineage>
</organism>
<dbReference type="Pfam" id="PF11170">
    <property type="entry name" value="DUF2957"/>
    <property type="match status" value="1"/>
</dbReference>
<proteinExistence type="predicted"/>
<gene>
    <name evidence="2" type="ORF">QZM33_09215</name>
</gene>